<name>A0AAN9XRB9_PSOTE</name>
<evidence type="ECO:0000313" key="2">
    <source>
        <dbReference type="EMBL" id="KAK7404754.1"/>
    </source>
</evidence>
<organism evidence="2 3">
    <name type="scientific">Psophocarpus tetragonolobus</name>
    <name type="common">Winged bean</name>
    <name type="synonym">Dolichos tetragonolobus</name>
    <dbReference type="NCBI Taxonomy" id="3891"/>
    <lineage>
        <taxon>Eukaryota</taxon>
        <taxon>Viridiplantae</taxon>
        <taxon>Streptophyta</taxon>
        <taxon>Embryophyta</taxon>
        <taxon>Tracheophyta</taxon>
        <taxon>Spermatophyta</taxon>
        <taxon>Magnoliopsida</taxon>
        <taxon>eudicotyledons</taxon>
        <taxon>Gunneridae</taxon>
        <taxon>Pentapetalae</taxon>
        <taxon>rosids</taxon>
        <taxon>fabids</taxon>
        <taxon>Fabales</taxon>
        <taxon>Fabaceae</taxon>
        <taxon>Papilionoideae</taxon>
        <taxon>50 kb inversion clade</taxon>
        <taxon>NPAAA clade</taxon>
        <taxon>indigoferoid/millettioid clade</taxon>
        <taxon>Phaseoleae</taxon>
        <taxon>Psophocarpus</taxon>
    </lineage>
</organism>
<comment type="caution">
    <text evidence="2">The sequence shown here is derived from an EMBL/GenBank/DDBJ whole genome shotgun (WGS) entry which is preliminary data.</text>
</comment>
<dbReference type="Proteomes" id="UP001386955">
    <property type="component" value="Unassembled WGS sequence"/>
</dbReference>
<feature type="region of interest" description="Disordered" evidence="1">
    <location>
        <begin position="59"/>
        <end position="89"/>
    </location>
</feature>
<accession>A0AAN9XRB9</accession>
<evidence type="ECO:0000313" key="3">
    <source>
        <dbReference type="Proteomes" id="UP001386955"/>
    </source>
</evidence>
<feature type="compositionally biased region" description="Basic and acidic residues" evidence="1">
    <location>
        <begin position="72"/>
        <end position="84"/>
    </location>
</feature>
<sequence>MGITLVGIQEAEFTIGFLTKPFYVEVALFDSIEVIFFDLKESRIGRRISLSDVKKDWRKTPNNVDEPSSKSNGEKVSTRNKEASGKASFLDSFSSPEELNVDVEALSYT</sequence>
<keyword evidence="3" id="KW-1185">Reference proteome</keyword>
<proteinExistence type="predicted"/>
<dbReference type="EMBL" id="JAYMYS010000002">
    <property type="protein sequence ID" value="KAK7404754.1"/>
    <property type="molecule type" value="Genomic_DNA"/>
</dbReference>
<protein>
    <submittedName>
        <fullName evidence="2">Uncharacterized protein</fullName>
    </submittedName>
</protein>
<reference evidence="2 3" key="1">
    <citation type="submission" date="2024-01" db="EMBL/GenBank/DDBJ databases">
        <title>The genomes of 5 underutilized Papilionoideae crops provide insights into root nodulation and disease resistanc.</title>
        <authorList>
            <person name="Jiang F."/>
        </authorList>
    </citation>
    <scope>NUCLEOTIDE SEQUENCE [LARGE SCALE GENOMIC DNA]</scope>
    <source>
        <strain evidence="2">DUOXIRENSHENG_FW03</strain>
        <tissue evidence="2">Leaves</tissue>
    </source>
</reference>
<gene>
    <name evidence="2" type="ORF">VNO78_05711</name>
</gene>
<feature type="compositionally biased region" description="Polar residues" evidence="1">
    <location>
        <begin position="60"/>
        <end position="71"/>
    </location>
</feature>
<evidence type="ECO:0000256" key="1">
    <source>
        <dbReference type="SAM" id="MobiDB-lite"/>
    </source>
</evidence>
<dbReference type="AlphaFoldDB" id="A0AAN9XRB9"/>